<keyword evidence="3" id="KW-1185">Reference proteome</keyword>
<reference evidence="2 3" key="1">
    <citation type="journal article" date="2021" name="Elife">
        <title>Chloroplast acquisition without the gene transfer in kleptoplastic sea slugs, Plakobranchus ocellatus.</title>
        <authorList>
            <person name="Maeda T."/>
            <person name="Takahashi S."/>
            <person name="Yoshida T."/>
            <person name="Shimamura S."/>
            <person name="Takaki Y."/>
            <person name="Nagai Y."/>
            <person name="Toyoda A."/>
            <person name="Suzuki Y."/>
            <person name="Arimoto A."/>
            <person name="Ishii H."/>
            <person name="Satoh N."/>
            <person name="Nishiyama T."/>
            <person name="Hasebe M."/>
            <person name="Maruyama T."/>
            <person name="Minagawa J."/>
            <person name="Obokata J."/>
            <person name="Shigenobu S."/>
        </authorList>
    </citation>
    <scope>NUCLEOTIDE SEQUENCE [LARGE SCALE GENOMIC DNA]</scope>
</reference>
<gene>
    <name evidence="2" type="ORF">PoB_002665800</name>
</gene>
<dbReference type="EMBL" id="BLXT01003032">
    <property type="protein sequence ID" value="GFO00153.1"/>
    <property type="molecule type" value="Genomic_DNA"/>
</dbReference>
<proteinExistence type="predicted"/>
<evidence type="ECO:0000313" key="3">
    <source>
        <dbReference type="Proteomes" id="UP000735302"/>
    </source>
</evidence>
<name>A0AAV4A0C5_9GAST</name>
<feature type="region of interest" description="Disordered" evidence="1">
    <location>
        <begin position="56"/>
        <end position="86"/>
    </location>
</feature>
<feature type="compositionally biased region" description="Basic residues" evidence="1">
    <location>
        <begin position="73"/>
        <end position="85"/>
    </location>
</feature>
<evidence type="ECO:0000256" key="1">
    <source>
        <dbReference type="SAM" id="MobiDB-lite"/>
    </source>
</evidence>
<protein>
    <submittedName>
        <fullName evidence="2">Uncharacterized protein</fullName>
    </submittedName>
</protein>
<sequence>MGKDEARSILVDRYTVEEAVWSAVSYLNDGFSCVEKVLLKLGVNVGAMSHRMCQAGDAQRQKDSARMSLDSNKKRRKTLRAKRKGFKDITRDEEGDVYSTGGHSINRPSCRTIFFTKETFSSHTTRDKRSSRSSPSPTSIQD</sequence>
<feature type="region of interest" description="Disordered" evidence="1">
    <location>
        <begin position="120"/>
        <end position="142"/>
    </location>
</feature>
<feature type="compositionally biased region" description="Low complexity" evidence="1">
    <location>
        <begin position="132"/>
        <end position="142"/>
    </location>
</feature>
<comment type="caution">
    <text evidence="2">The sequence shown here is derived from an EMBL/GenBank/DDBJ whole genome shotgun (WGS) entry which is preliminary data.</text>
</comment>
<dbReference type="Proteomes" id="UP000735302">
    <property type="component" value="Unassembled WGS sequence"/>
</dbReference>
<organism evidence="2 3">
    <name type="scientific">Plakobranchus ocellatus</name>
    <dbReference type="NCBI Taxonomy" id="259542"/>
    <lineage>
        <taxon>Eukaryota</taxon>
        <taxon>Metazoa</taxon>
        <taxon>Spiralia</taxon>
        <taxon>Lophotrochozoa</taxon>
        <taxon>Mollusca</taxon>
        <taxon>Gastropoda</taxon>
        <taxon>Heterobranchia</taxon>
        <taxon>Euthyneura</taxon>
        <taxon>Panpulmonata</taxon>
        <taxon>Sacoglossa</taxon>
        <taxon>Placobranchoidea</taxon>
        <taxon>Plakobranchidae</taxon>
        <taxon>Plakobranchus</taxon>
    </lineage>
</organism>
<dbReference type="AlphaFoldDB" id="A0AAV4A0C5"/>
<evidence type="ECO:0000313" key="2">
    <source>
        <dbReference type="EMBL" id="GFO00153.1"/>
    </source>
</evidence>
<accession>A0AAV4A0C5</accession>